<name>A0ABU0ARB9_9BACI</name>
<dbReference type="Pfam" id="PF08378">
    <property type="entry name" value="NERD"/>
    <property type="match status" value="1"/>
</dbReference>
<accession>A0ABU0ARB9</accession>
<reference evidence="2 3" key="1">
    <citation type="submission" date="2023-07" db="EMBL/GenBank/DDBJ databases">
        <title>Genomic Encyclopedia of Type Strains, Phase IV (KMG-IV): sequencing the most valuable type-strain genomes for metagenomic binning, comparative biology and taxonomic classification.</title>
        <authorList>
            <person name="Goeker M."/>
        </authorList>
    </citation>
    <scope>NUCLEOTIDE SEQUENCE [LARGE SCALE GENOMIC DNA]</scope>
    <source>
        <strain evidence="2 3">DSM 23494</strain>
    </source>
</reference>
<keyword evidence="3" id="KW-1185">Reference proteome</keyword>
<dbReference type="Proteomes" id="UP001238088">
    <property type="component" value="Unassembled WGS sequence"/>
</dbReference>
<dbReference type="InterPro" id="IPR011528">
    <property type="entry name" value="NERD"/>
</dbReference>
<dbReference type="RefSeq" id="WP_307479249.1">
    <property type="nucleotide sequence ID" value="NZ_JAUSUB010000037.1"/>
</dbReference>
<sequence length="271" mass="32068">MENLKKGEEGEERWESFLNTLSNDVLILYDLTLEHNYTTFQIDALCIFQQTIMAFEVKNYEGDFQIKDDLWFNSSGNEIKNPLLQVKRSESLLRQLCKQFNNHLTIEFHLLFIHPDFMLYQAPSDQPIIFQQQINRFIYQINNTTSSLNKKHHELANQLVTLDRNSTGYERKISYKYAELQKGIWCRNCAGQHINRKKILHCVQCESREDFNNCVLRHVNELKTLFPDYRITTRLVYDWCGGVVSKCTIQRVLCRNFKKIGGSKNIYYVIS</sequence>
<evidence type="ECO:0000313" key="2">
    <source>
        <dbReference type="EMBL" id="MDQ0273306.1"/>
    </source>
</evidence>
<comment type="caution">
    <text evidence="2">The sequence shown here is derived from an EMBL/GenBank/DDBJ whole genome shotgun (WGS) entry which is preliminary data.</text>
</comment>
<dbReference type="PROSITE" id="PS50965">
    <property type="entry name" value="NERD"/>
    <property type="match status" value="1"/>
</dbReference>
<proteinExistence type="predicted"/>
<protein>
    <recommendedName>
        <fullName evidence="1">NERD domain-containing protein</fullName>
    </recommendedName>
</protein>
<evidence type="ECO:0000313" key="3">
    <source>
        <dbReference type="Proteomes" id="UP001238088"/>
    </source>
</evidence>
<dbReference type="EMBL" id="JAUSUB010000037">
    <property type="protein sequence ID" value="MDQ0273306.1"/>
    <property type="molecule type" value="Genomic_DNA"/>
</dbReference>
<gene>
    <name evidence="2" type="ORF">J2S17_005238</name>
</gene>
<feature type="domain" description="NERD" evidence="1">
    <location>
        <begin position="6"/>
        <end position="116"/>
    </location>
</feature>
<evidence type="ECO:0000259" key="1">
    <source>
        <dbReference type="PROSITE" id="PS50965"/>
    </source>
</evidence>
<organism evidence="2 3">
    <name type="scientific">Cytobacillus purgationiresistens</name>
    <dbReference type="NCBI Taxonomy" id="863449"/>
    <lineage>
        <taxon>Bacteria</taxon>
        <taxon>Bacillati</taxon>
        <taxon>Bacillota</taxon>
        <taxon>Bacilli</taxon>
        <taxon>Bacillales</taxon>
        <taxon>Bacillaceae</taxon>
        <taxon>Cytobacillus</taxon>
    </lineage>
</organism>